<dbReference type="InterPro" id="IPR029044">
    <property type="entry name" value="Nucleotide-diphossugar_trans"/>
</dbReference>
<keyword evidence="10" id="KW-0167">Capsid protein</keyword>
<keyword evidence="10" id="KW-0946">Virion</keyword>
<evidence type="ECO:0000256" key="3">
    <source>
        <dbReference type="ARBA" id="ARBA00012461"/>
    </source>
</evidence>
<dbReference type="Gene3D" id="3.90.550.10">
    <property type="entry name" value="Spore Coat Polysaccharide Biosynthesis Protein SpsA, Chain A"/>
    <property type="match status" value="1"/>
</dbReference>
<organism evidence="10 11">
    <name type="scientific">Candidatus Doudnabacteria bacterium RIFCSPLOWO2_01_FULL_44_21</name>
    <dbReference type="NCBI Taxonomy" id="1817841"/>
    <lineage>
        <taxon>Bacteria</taxon>
        <taxon>Candidatus Doudnaibacteriota</taxon>
    </lineage>
</organism>
<comment type="catalytic activity">
    <reaction evidence="8">
        <text>dTTP + alpha-D-glucose 1-phosphate + H(+) = dTDP-alpha-D-glucose + diphosphate</text>
        <dbReference type="Rhea" id="RHEA:15225"/>
        <dbReference type="ChEBI" id="CHEBI:15378"/>
        <dbReference type="ChEBI" id="CHEBI:33019"/>
        <dbReference type="ChEBI" id="CHEBI:37568"/>
        <dbReference type="ChEBI" id="CHEBI:57477"/>
        <dbReference type="ChEBI" id="CHEBI:58601"/>
        <dbReference type="EC" id="2.7.7.24"/>
    </reaction>
</comment>
<evidence type="ECO:0000256" key="5">
    <source>
        <dbReference type="ARBA" id="ARBA00022695"/>
    </source>
</evidence>
<feature type="domain" description="Nucleotidyl transferase" evidence="9">
    <location>
        <begin position="2"/>
        <end position="232"/>
    </location>
</feature>
<dbReference type="EC" id="2.7.7.24" evidence="3"/>
<dbReference type="GO" id="GO:0008879">
    <property type="term" value="F:glucose-1-phosphate thymidylyltransferase activity"/>
    <property type="evidence" value="ECO:0007669"/>
    <property type="project" value="UniProtKB-EC"/>
</dbReference>
<evidence type="ECO:0000256" key="7">
    <source>
        <dbReference type="ARBA" id="ARBA00022842"/>
    </source>
</evidence>
<accession>A0A1F5PXR8</accession>
<evidence type="ECO:0000256" key="2">
    <source>
        <dbReference type="ARBA" id="ARBA00010480"/>
    </source>
</evidence>
<gene>
    <name evidence="10" type="ORF">A3B10_00685</name>
</gene>
<name>A0A1F5PXR8_9BACT</name>
<dbReference type="InterPro" id="IPR005907">
    <property type="entry name" value="G1P_thy_trans_s"/>
</dbReference>
<evidence type="ECO:0000313" key="10">
    <source>
        <dbReference type="EMBL" id="OGE94654.1"/>
    </source>
</evidence>
<dbReference type="STRING" id="1817841.A3B10_00685"/>
<dbReference type="EMBL" id="MFFB01000012">
    <property type="protein sequence ID" value="OGE94654.1"/>
    <property type="molecule type" value="Genomic_DNA"/>
</dbReference>
<evidence type="ECO:0000256" key="6">
    <source>
        <dbReference type="ARBA" id="ARBA00022723"/>
    </source>
</evidence>
<evidence type="ECO:0000256" key="4">
    <source>
        <dbReference type="ARBA" id="ARBA00022679"/>
    </source>
</evidence>
<comment type="caution">
    <text evidence="10">The sequence shown here is derived from an EMBL/GenBank/DDBJ whole genome shotgun (WGS) entry which is preliminary data.</text>
</comment>
<dbReference type="PANTHER" id="PTHR43532:SF1">
    <property type="entry name" value="GLUCOSE-1-PHOSPHATE THYMIDYLYLTRANSFERASE 1"/>
    <property type="match status" value="1"/>
</dbReference>
<evidence type="ECO:0000256" key="8">
    <source>
        <dbReference type="ARBA" id="ARBA00049336"/>
    </source>
</evidence>
<evidence type="ECO:0000256" key="1">
    <source>
        <dbReference type="ARBA" id="ARBA00001946"/>
    </source>
</evidence>
<reference evidence="10 11" key="1">
    <citation type="journal article" date="2016" name="Nat. Commun.">
        <title>Thousands of microbial genomes shed light on interconnected biogeochemical processes in an aquifer system.</title>
        <authorList>
            <person name="Anantharaman K."/>
            <person name="Brown C.T."/>
            <person name="Hug L.A."/>
            <person name="Sharon I."/>
            <person name="Castelle C.J."/>
            <person name="Probst A.J."/>
            <person name="Thomas B.C."/>
            <person name="Singh A."/>
            <person name="Wilkins M.J."/>
            <person name="Karaoz U."/>
            <person name="Brodie E.L."/>
            <person name="Williams K.H."/>
            <person name="Hubbard S.S."/>
            <person name="Banfield J.F."/>
        </authorList>
    </citation>
    <scope>NUCLEOTIDE SEQUENCE [LARGE SCALE GENOMIC DNA]</scope>
</reference>
<evidence type="ECO:0000259" key="9">
    <source>
        <dbReference type="Pfam" id="PF00483"/>
    </source>
</evidence>
<dbReference type="PANTHER" id="PTHR43532">
    <property type="entry name" value="GLUCOSE-1-PHOSPHATE THYMIDYLYLTRANSFERASE"/>
    <property type="match status" value="1"/>
</dbReference>
<keyword evidence="4" id="KW-0808">Transferase</keyword>
<proteinExistence type="inferred from homology"/>
<keyword evidence="6" id="KW-0479">Metal-binding</keyword>
<dbReference type="InterPro" id="IPR005835">
    <property type="entry name" value="NTP_transferase_dom"/>
</dbReference>
<comment type="similarity">
    <text evidence="2">Belongs to the glucose-1-phosphate thymidylyltransferase family.</text>
</comment>
<evidence type="ECO:0000313" key="11">
    <source>
        <dbReference type="Proteomes" id="UP000177281"/>
    </source>
</evidence>
<sequence length="252" mass="28297">MKGIILAGGLGTRLYPLTHATNKHLLPVFDKPMIYYPIRTLVRAGIRDIMVVVSGPHSGDFIRVLKNGKEFGIKHLEYAYQDAPDGGIADALVKAESFADNQPVTVILGDNCTDANIGKEVRSFKGGALVFLKKVDDPNRFGIAEFDKKDSSKVIGIVEKPKKPKSNFAQTGVYIYDNKVFNYIKKIKPSARGQLEITDLNNIYINAKKFNWAELKGFWSDAGTFESLYKTSVYWARKILGKRNERNLTRFD</sequence>
<keyword evidence="7" id="KW-0460">Magnesium</keyword>
<keyword evidence="5" id="KW-0548">Nucleotidyltransferase</keyword>
<dbReference type="Pfam" id="PF00483">
    <property type="entry name" value="NTP_transferase"/>
    <property type="match status" value="1"/>
</dbReference>
<dbReference type="GO" id="GO:0046872">
    <property type="term" value="F:metal ion binding"/>
    <property type="evidence" value="ECO:0007669"/>
    <property type="project" value="UniProtKB-KW"/>
</dbReference>
<protein>
    <recommendedName>
        <fullName evidence="3">glucose-1-phosphate thymidylyltransferase</fullName>
        <ecNumber evidence="3">2.7.7.24</ecNumber>
    </recommendedName>
</protein>
<dbReference type="Proteomes" id="UP000177281">
    <property type="component" value="Unassembled WGS sequence"/>
</dbReference>
<dbReference type="SUPFAM" id="SSF53448">
    <property type="entry name" value="Nucleotide-diphospho-sugar transferases"/>
    <property type="match status" value="1"/>
</dbReference>
<dbReference type="AlphaFoldDB" id="A0A1F5PXR8"/>
<comment type="cofactor">
    <cofactor evidence="1">
        <name>Mg(2+)</name>
        <dbReference type="ChEBI" id="CHEBI:18420"/>
    </cofactor>
</comment>